<keyword evidence="1" id="KW-1133">Transmembrane helix</keyword>
<feature type="transmembrane region" description="Helical" evidence="1">
    <location>
        <begin position="298"/>
        <end position="317"/>
    </location>
</feature>
<feature type="transmembrane region" description="Helical" evidence="1">
    <location>
        <begin position="360"/>
        <end position="383"/>
    </location>
</feature>
<proteinExistence type="predicted"/>
<sequence>MDISPQRITDMANRYRSSHRAWHLTLAAVFVAEAIMMLRVGRHQWYFFDEWRLVVERVIPTAHGPNGLFKQLFVPDGEHVIAIPLGVFIVLTRLFGIDNYWPFIIANVLVRIGTLWLADDILRRLRTRRVARLLVVASLAFFGQGFESLFGQSIIFAGFTLVFCLLAIREMLKPHASQWRAGIITAAYLVGAIFSSSYGFPVVVGVSLYLLFTSRRIAAALALIVPPVAFLLVRALAGGSYAQQQPVAFGRLPLYVEYVQFGLAKLGEGITGLVGLGLASYVLLVVLCLWFGRGRQQAWFAISIIVSVVAFFGQASLSRSVFGAEQAGASRYLFFCGALTFVMLGVSWGQRQLDHRASIVAAALIVLSLAHSAGSLVTGSSYYTTKMELSRGRLAVGFVAAQRGVPLLVPDPDWAPDLYRDRLQAVLDWSGSDEFIAAGTVCFEHRLDELTAAGIDARSLSQRDQAALVLLLNEHAQGFGENALTIGGLITMGADGSSGSKVIDQFKDDYAMFTTELTMPSALPSLARCG</sequence>
<feature type="transmembrane region" description="Helical" evidence="1">
    <location>
        <begin position="130"/>
        <end position="146"/>
    </location>
</feature>
<feature type="transmembrane region" description="Helical" evidence="1">
    <location>
        <begin position="217"/>
        <end position="237"/>
    </location>
</feature>
<gene>
    <name evidence="2" type="ORF">UFOPK3376_01723</name>
</gene>
<name>A0A6J7EL44_9ZZZZ</name>
<feature type="transmembrane region" description="Helical" evidence="1">
    <location>
        <begin position="184"/>
        <end position="211"/>
    </location>
</feature>
<dbReference type="EMBL" id="CAFBLP010000042">
    <property type="protein sequence ID" value="CAB4882871.1"/>
    <property type="molecule type" value="Genomic_DNA"/>
</dbReference>
<evidence type="ECO:0000256" key="1">
    <source>
        <dbReference type="SAM" id="Phobius"/>
    </source>
</evidence>
<organism evidence="2">
    <name type="scientific">freshwater metagenome</name>
    <dbReference type="NCBI Taxonomy" id="449393"/>
    <lineage>
        <taxon>unclassified sequences</taxon>
        <taxon>metagenomes</taxon>
        <taxon>ecological metagenomes</taxon>
    </lineage>
</organism>
<evidence type="ECO:0000313" key="2">
    <source>
        <dbReference type="EMBL" id="CAB4882871.1"/>
    </source>
</evidence>
<accession>A0A6J7EL44</accession>
<keyword evidence="1" id="KW-0472">Membrane</keyword>
<protein>
    <submittedName>
        <fullName evidence="2">Unannotated protein</fullName>
    </submittedName>
</protein>
<reference evidence="2" key="1">
    <citation type="submission" date="2020-05" db="EMBL/GenBank/DDBJ databases">
        <authorList>
            <person name="Chiriac C."/>
            <person name="Salcher M."/>
            <person name="Ghai R."/>
            <person name="Kavagutti S V."/>
        </authorList>
    </citation>
    <scope>NUCLEOTIDE SEQUENCE</scope>
</reference>
<feature type="transmembrane region" description="Helical" evidence="1">
    <location>
        <begin position="21"/>
        <end position="41"/>
    </location>
</feature>
<dbReference type="AlphaFoldDB" id="A0A6J7EL44"/>
<feature type="transmembrane region" description="Helical" evidence="1">
    <location>
        <begin position="270"/>
        <end position="292"/>
    </location>
</feature>
<keyword evidence="1" id="KW-0812">Transmembrane</keyword>
<feature type="transmembrane region" description="Helical" evidence="1">
    <location>
        <begin position="329"/>
        <end position="348"/>
    </location>
</feature>